<dbReference type="PANTHER" id="PTHR43390">
    <property type="entry name" value="SIGNAL PEPTIDASE I"/>
    <property type="match status" value="1"/>
</dbReference>
<keyword evidence="7" id="KW-1133">Transmembrane helix</keyword>
<comment type="subcellular location">
    <subcellularLocation>
        <location evidence="8">Membrane</location>
        <topology evidence="8">Single-pass type II membrane protein</topology>
    </subcellularLocation>
</comment>
<evidence type="ECO:0000313" key="11">
    <source>
        <dbReference type="Proteomes" id="UP001262410"/>
    </source>
</evidence>
<keyword evidence="6 7" id="KW-0378">Hydrolase</keyword>
<keyword evidence="7" id="KW-0472">Membrane</keyword>
<dbReference type="PRINTS" id="PR00727">
    <property type="entry name" value="LEADERPTASE"/>
</dbReference>
<dbReference type="SUPFAM" id="SSF51306">
    <property type="entry name" value="LexA/Signal peptidase"/>
    <property type="match status" value="1"/>
</dbReference>
<evidence type="ECO:0000256" key="1">
    <source>
        <dbReference type="ARBA" id="ARBA00000677"/>
    </source>
</evidence>
<protein>
    <recommendedName>
        <fullName evidence="4 7">Signal peptidase I</fullName>
        <ecNumber evidence="3 7">3.4.21.89</ecNumber>
    </recommendedName>
</protein>
<proteinExistence type="inferred from homology"/>
<feature type="domain" description="Peptidase S26" evidence="9">
    <location>
        <begin position="19"/>
        <end position="229"/>
    </location>
</feature>
<dbReference type="Gene3D" id="2.10.109.10">
    <property type="entry name" value="Umud Fragment, subunit A"/>
    <property type="match status" value="1"/>
</dbReference>
<dbReference type="InterPro" id="IPR019533">
    <property type="entry name" value="Peptidase_S26"/>
</dbReference>
<evidence type="ECO:0000256" key="5">
    <source>
        <dbReference type="ARBA" id="ARBA00022670"/>
    </source>
</evidence>
<gene>
    <name evidence="10" type="ORF">E9232_003735</name>
</gene>
<reference evidence="10 11" key="1">
    <citation type="submission" date="2023-07" db="EMBL/GenBank/DDBJ databases">
        <title>Sorghum-associated microbial communities from plants grown in Nebraska, USA.</title>
        <authorList>
            <person name="Schachtman D."/>
        </authorList>
    </citation>
    <scope>NUCLEOTIDE SEQUENCE [LARGE SCALE GENOMIC DNA]</scope>
    <source>
        <strain evidence="10 11">584</strain>
    </source>
</reference>
<feature type="transmembrane region" description="Helical" evidence="7">
    <location>
        <begin position="21"/>
        <end position="39"/>
    </location>
</feature>
<keyword evidence="7" id="KW-0812">Transmembrane</keyword>
<accession>A0ABU1JTA3</accession>
<evidence type="ECO:0000256" key="7">
    <source>
        <dbReference type="RuleBase" id="RU003993"/>
    </source>
</evidence>
<keyword evidence="11" id="KW-1185">Reference proteome</keyword>
<dbReference type="PROSITE" id="PS00761">
    <property type="entry name" value="SPASE_I_3"/>
    <property type="match status" value="1"/>
</dbReference>
<comment type="caution">
    <text evidence="10">The sequence shown here is derived from an EMBL/GenBank/DDBJ whole genome shotgun (WGS) entry which is preliminary data.</text>
</comment>
<dbReference type="InterPro" id="IPR019757">
    <property type="entry name" value="Pept_S26A_signal_pept_1_Lys-AS"/>
</dbReference>
<dbReference type="PANTHER" id="PTHR43390:SF1">
    <property type="entry name" value="CHLOROPLAST PROCESSING PEPTIDASE"/>
    <property type="match status" value="1"/>
</dbReference>
<evidence type="ECO:0000259" key="9">
    <source>
        <dbReference type="Pfam" id="PF10502"/>
    </source>
</evidence>
<dbReference type="RefSeq" id="WP_309796209.1">
    <property type="nucleotide sequence ID" value="NZ_JAVDPW010000006.1"/>
</dbReference>
<name>A0ABU1JTA3_9PROT</name>
<dbReference type="InterPro" id="IPR019756">
    <property type="entry name" value="Pept_S26A_signal_pept_1_Ser-AS"/>
</dbReference>
<dbReference type="GO" id="GO:0009003">
    <property type="term" value="F:signal peptidase activity"/>
    <property type="evidence" value="ECO:0007669"/>
    <property type="project" value="UniProtKB-EC"/>
</dbReference>
<sequence length="257" mass="28915">MTQNQKTIEMSKKKSGGWLETILTVVYAIAIAFGIRTVAFEPFNIPSGSMIPTLLVGDYLFVSKFSYGYSAQTIAFGLPLFDGRILGSPPQRGDVAVFRLPRDTSVDFVKRVIGLPGDHIQVTGGRLYINGQLTDRREIEPYASTNQYGQREVLHQYIETLPGTNGGAPVEHKILEKYDNGPSDNTPEYVVPADHYFMMGDNRDNSDDSRGIVGYVPVENFVGRAEILWFSLDDASFWQVWKWPFALRFSRMFTGIH</sequence>
<dbReference type="InterPro" id="IPR000223">
    <property type="entry name" value="Pept_S26A_signal_pept_1"/>
</dbReference>
<dbReference type="PROSITE" id="PS00760">
    <property type="entry name" value="SPASE_I_2"/>
    <property type="match status" value="1"/>
</dbReference>
<dbReference type="EMBL" id="JAVDPW010000006">
    <property type="protein sequence ID" value="MDR6291209.1"/>
    <property type="molecule type" value="Genomic_DNA"/>
</dbReference>
<comment type="catalytic activity">
    <reaction evidence="1 7">
        <text>Cleavage of hydrophobic, N-terminal signal or leader sequences from secreted and periplasmic proteins.</text>
        <dbReference type="EC" id="3.4.21.89"/>
    </reaction>
</comment>
<dbReference type="CDD" id="cd06530">
    <property type="entry name" value="S26_SPase_I"/>
    <property type="match status" value="1"/>
</dbReference>
<organism evidence="10 11">
    <name type="scientific">Inquilinus ginsengisoli</name>
    <dbReference type="NCBI Taxonomy" id="363840"/>
    <lineage>
        <taxon>Bacteria</taxon>
        <taxon>Pseudomonadati</taxon>
        <taxon>Pseudomonadota</taxon>
        <taxon>Alphaproteobacteria</taxon>
        <taxon>Rhodospirillales</taxon>
        <taxon>Rhodospirillaceae</taxon>
        <taxon>Inquilinus</taxon>
    </lineage>
</organism>
<evidence type="ECO:0000256" key="2">
    <source>
        <dbReference type="ARBA" id="ARBA00009370"/>
    </source>
</evidence>
<dbReference type="Pfam" id="PF10502">
    <property type="entry name" value="Peptidase_S26"/>
    <property type="match status" value="1"/>
</dbReference>
<dbReference type="PROSITE" id="PS00501">
    <property type="entry name" value="SPASE_I_1"/>
    <property type="match status" value="1"/>
</dbReference>
<dbReference type="Proteomes" id="UP001262410">
    <property type="component" value="Unassembled WGS sequence"/>
</dbReference>
<dbReference type="InterPro" id="IPR019758">
    <property type="entry name" value="Pept_S26A_signal_pept_1_CS"/>
</dbReference>
<evidence type="ECO:0000313" key="10">
    <source>
        <dbReference type="EMBL" id="MDR6291209.1"/>
    </source>
</evidence>
<comment type="similarity">
    <text evidence="2 8">Belongs to the peptidase S26 family.</text>
</comment>
<keyword evidence="5 7" id="KW-0645">Protease</keyword>
<evidence type="ECO:0000256" key="6">
    <source>
        <dbReference type="ARBA" id="ARBA00022801"/>
    </source>
</evidence>
<evidence type="ECO:0000256" key="3">
    <source>
        <dbReference type="ARBA" id="ARBA00013208"/>
    </source>
</evidence>
<evidence type="ECO:0000256" key="8">
    <source>
        <dbReference type="RuleBase" id="RU362042"/>
    </source>
</evidence>
<evidence type="ECO:0000256" key="4">
    <source>
        <dbReference type="ARBA" id="ARBA00019232"/>
    </source>
</evidence>
<dbReference type="EC" id="3.4.21.89" evidence="3 7"/>
<dbReference type="InterPro" id="IPR036286">
    <property type="entry name" value="LexA/Signal_pep-like_sf"/>
</dbReference>
<dbReference type="NCBIfam" id="TIGR02227">
    <property type="entry name" value="sigpep_I_bact"/>
    <property type="match status" value="1"/>
</dbReference>